<dbReference type="InterPro" id="IPR020841">
    <property type="entry name" value="PKS_Beta-ketoAc_synthase_dom"/>
</dbReference>
<dbReference type="Gene3D" id="6.10.250.1930">
    <property type="match status" value="1"/>
</dbReference>
<dbReference type="Pfam" id="PF22235">
    <property type="entry name" value="FAS1_thioest_ins"/>
    <property type="match status" value="1"/>
</dbReference>
<dbReference type="InterPro" id="IPR002539">
    <property type="entry name" value="MaoC-like_dom"/>
</dbReference>
<dbReference type="PANTHER" id="PTHR10982">
    <property type="entry name" value="MALONYL COA-ACYL CARRIER PROTEIN TRANSACYLASE"/>
    <property type="match status" value="1"/>
</dbReference>
<dbReference type="Gene3D" id="2.40.128.700">
    <property type="match status" value="1"/>
</dbReference>
<evidence type="ECO:0000256" key="6">
    <source>
        <dbReference type="ARBA" id="ARBA00022842"/>
    </source>
</evidence>
<evidence type="ECO:0000256" key="11">
    <source>
        <dbReference type="ARBA" id="ARBA00049541"/>
    </source>
</evidence>
<dbReference type="Gene3D" id="3.90.470.20">
    <property type="entry name" value="4'-phosphopantetheinyl transferase domain"/>
    <property type="match status" value="1"/>
</dbReference>
<dbReference type="SUPFAM" id="SSF52151">
    <property type="entry name" value="FabD/lysophospholipase-like"/>
    <property type="match status" value="2"/>
</dbReference>
<dbReference type="Gene3D" id="6.10.140.1410">
    <property type="match status" value="1"/>
</dbReference>
<keyword evidence="14" id="KW-1185">Reference proteome</keyword>
<dbReference type="Pfam" id="PF08354">
    <property type="entry name" value="Fas1-AflB-like_hel"/>
    <property type="match status" value="1"/>
</dbReference>
<dbReference type="FunFam" id="1.20.930.70:FF:000001">
    <property type="entry name" value="Fatty acid synthase beta subunit dehydratase"/>
    <property type="match status" value="1"/>
</dbReference>
<dbReference type="CDD" id="cd00828">
    <property type="entry name" value="elong_cond_enzymes"/>
    <property type="match status" value="1"/>
</dbReference>
<dbReference type="Pfam" id="PF16073">
    <property type="entry name" value="SAT"/>
    <property type="match status" value="1"/>
</dbReference>
<organism evidence="13 14">
    <name type="scientific">Smittium simulii</name>
    <dbReference type="NCBI Taxonomy" id="133385"/>
    <lineage>
        <taxon>Eukaryota</taxon>
        <taxon>Fungi</taxon>
        <taxon>Fungi incertae sedis</taxon>
        <taxon>Zoopagomycota</taxon>
        <taxon>Kickxellomycotina</taxon>
        <taxon>Harpellomycetes</taxon>
        <taxon>Harpellales</taxon>
        <taxon>Legeriomycetaceae</taxon>
        <taxon>Smittium</taxon>
    </lineage>
</organism>
<dbReference type="Pfam" id="PF01648">
    <property type="entry name" value="ACPS"/>
    <property type="match status" value="1"/>
</dbReference>
<dbReference type="InterPro" id="IPR013785">
    <property type="entry name" value="Aldolase_TIM"/>
</dbReference>
<dbReference type="InterPro" id="IPR008278">
    <property type="entry name" value="4-PPantetheinyl_Trfase_dom"/>
</dbReference>
<dbReference type="SUPFAM" id="SSF51735">
    <property type="entry name" value="NAD(P)-binding Rossmann-fold domains"/>
    <property type="match status" value="1"/>
</dbReference>
<dbReference type="Gene3D" id="3.40.50.720">
    <property type="entry name" value="NAD(P)-binding Rossmann-like Domain"/>
    <property type="match status" value="1"/>
</dbReference>
<dbReference type="InterPro" id="IPR040883">
    <property type="entry name" value="FAS_meander"/>
</dbReference>
<dbReference type="InterPro" id="IPR041550">
    <property type="entry name" value="FASI_helical"/>
</dbReference>
<evidence type="ECO:0000256" key="10">
    <source>
        <dbReference type="ARBA" id="ARBA00048508"/>
    </source>
</evidence>
<gene>
    <name evidence="13" type="ORF">BB561_005677</name>
</gene>
<dbReference type="Pfam" id="PF01575">
    <property type="entry name" value="MaoC_dehydratas"/>
    <property type="match status" value="1"/>
</dbReference>
<dbReference type="Pfam" id="PF02801">
    <property type="entry name" value="Ketoacyl-synt_C"/>
    <property type="match status" value="1"/>
</dbReference>
<dbReference type="SUPFAM" id="SSF54637">
    <property type="entry name" value="Thioesterase/thiol ester dehydrase-isomerase"/>
    <property type="match status" value="2"/>
</dbReference>
<keyword evidence="4" id="KW-0479">Metal-binding</keyword>
<dbReference type="InterPro" id="IPR016039">
    <property type="entry name" value="Thiolase-like"/>
</dbReference>
<evidence type="ECO:0000256" key="2">
    <source>
        <dbReference type="ARBA" id="ARBA00022553"/>
    </source>
</evidence>
<dbReference type="GO" id="GO:0006633">
    <property type="term" value="P:fatty acid biosynthetic process"/>
    <property type="evidence" value="ECO:0007669"/>
    <property type="project" value="InterPro"/>
</dbReference>
<dbReference type="InterPro" id="IPR014030">
    <property type="entry name" value="Ketoacyl_synth_N"/>
</dbReference>
<evidence type="ECO:0000313" key="13">
    <source>
        <dbReference type="EMBL" id="PVU88844.1"/>
    </source>
</evidence>
<keyword evidence="2" id="KW-0597">Phosphoprotein</keyword>
<evidence type="ECO:0000313" key="14">
    <source>
        <dbReference type="Proteomes" id="UP000245383"/>
    </source>
</evidence>
<accession>A0A2T9Y955</accession>
<dbReference type="Gene3D" id="3.40.47.10">
    <property type="match status" value="1"/>
</dbReference>
<dbReference type="InterPro" id="IPR014031">
    <property type="entry name" value="Ketoacyl_synth_C"/>
</dbReference>
<dbReference type="GO" id="GO:0005835">
    <property type="term" value="C:fatty acid synthase complex"/>
    <property type="evidence" value="ECO:0007669"/>
    <property type="project" value="InterPro"/>
</dbReference>
<dbReference type="Pfam" id="PF00698">
    <property type="entry name" value="Acyl_transf_1"/>
    <property type="match status" value="1"/>
</dbReference>
<dbReference type="Gene3D" id="6.10.140.1400">
    <property type="match status" value="1"/>
</dbReference>
<comment type="caution">
    <text evidence="13">The sequence shown here is derived from an EMBL/GenBank/DDBJ whole genome shotgun (WGS) entry which is preliminary data.</text>
</comment>
<dbReference type="InterPro" id="IPR003965">
    <property type="entry name" value="Fatty_acid_synthase"/>
</dbReference>
<dbReference type="Gene3D" id="6.10.60.10">
    <property type="match status" value="1"/>
</dbReference>
<evidence type="ECO:0000256" key="7">
    <source>
        <dbReference type="ARBA" id="ARBA00022857"/>
    </source>
</evidence>
<dbReference type="GO" id="GO:0000287">
    <property type="term" value="F:magnesium ion binding"/>
    <property type="evidence" value="ECO:0007669"/>
    <property type="project" value="InterPro"/>
</dbReference>
<dbReference type="InterPro" id="IPR040899">
    <property type="entry name" value="Fas_alpha_ACP"/>
</dbReference>
<keyword evidence="3" id="KW-0808">Transferase</keyword>
<comment type="catalytic activity">
    <reaction evidence="10">
        <text>a (3R)-hydroxyacyl-[ACP] + NADP(+) = a 3-oxoacyl-[ACP] + NADPH + H(+)</text>
        <dbReference type="Rhea" id="RHEA:17397"/>
        <dbReference type="Rhea" id="RHEA-COMP:9916"/>
        <dbReference type="Rhea" id="RHEA-COMP:9945"/>
        <dbReference type="ChEBI" id="CHEBI:15378"/>
        <dbReference type="ChEBI" id="CHEBI:57783"/>
        <dbReference type="ChEBI" id="CHEBI:58349"/>
        <dbReference type="ChEBI" id="CHEBI:78776"/>
        <dbReference type="ChEBI" id="CHEBI:78827"/>
        <dbReference type="EC" id="1.1.1.100"/>
    </reaction>
</comment>
<evidence type="ECO:0000259" key="12">
    <source>
        <dbReference type="PROSITE" id="PS52004"/>
    </source>
</evidence>
<dbReference type="GO" id="GO:0019171">
    <property type="term" value="F:(3R)-hydroxyacyl-[acyl-carrier-protein] dehydratase activity"/>
    <property type="evidence" value="ECO:0007669"/>
    <property type="project" value="InterPro"/>
</dbReference>
<dbReference type="InterPro" id="IPR029069">
    <property type="entry name" value="HotDog_dom_sf"/>
</dbReference>
<keyword evidence="7" id="KW-0521">NADP</keyword>
<dbReference type="CDD" id="cd03447">
    <property type="entry name" value="FAS_MaoC"/>
    <property type="match status" value="1"/>
</dbReference>
<dbReference type="InterPro" id="IPR004568">
    <property type="entry name" value="Ppantetheine-prot_Trfase_dom"/>
</dbReference>
<dbReference type="GO" id="GO:0004321">
    <property type="term" value="F:fatty-acyl-CoA synthase activity"/>
    <property type="evidence" value="ECO:0007669"/>
    <property type="project" value="UniProtKB-EC"/>
</dbReference>
<comment type="catalytic activity">
    <reaction evidence="11">
        <text>a fatty acyl-[ACP] + malonyl-[ACP] + H(+) = a 3-oxoacyl-[ACP] + holo-[ACP] + CO2</text>
        <dbReference type="Rhea" id="RHEA:22836"/>
        <dbReference type="Rhea" id="RHEA-COMP:9623"/>
        <dbReference type="Rhea" id="RHEA-COMP:9685"/>
        <dbReference type="Rhea" id="RHEA-COMP:9916"/>
        <dbReference type="Rhea" id="RHEA-COMP:14125"/>
        <dbReference type="ChEBI" id="CHEBI:15378"/>
        <dbReference type="ChEBI" id="CHEBI:16526"/>
        <dbReference type="ChEBI" id="CHEBI:64479"/>
        <dbReference type="ChEBI" id="CHEBI:78449"/>
        <dbReference type="ChEBI" id="CHEBI:78776"/>
        <dbReference type="ChEBI" id="CHEBI:138651"/>
        <dbReference type="EC" id="2.3.1.41"/>
    </reaction>
</comment>
<dbReference type="Gene3D" id="3.10.129.10">
    <property type="entry name" value="Hotdog Thioesterase"/>
    <property type="match status" value="1"/>
</dbReference>
<dbReference type="GO" id="GO:0004318">
    <property type="term" value="F:enoyl-[acyl-carrier-protein] reductase (NADH) activity"/>
    <property type="evidence" value="ECO:0007669"/>
    <property type="project" value="InterPro"/>
</dbReference>
<dbReference type="Pfam" id="PF17951">
    <property type="entry name" value="FAS_meander"/>
    <property type="match status" value="1"/>
</dbReference>
<dbReference type="Gene3D" id="1.20.930.70">
    <property type="match status" value="1"/>
</dbReference>
<dbReference type="Gene3D" id="3.20.20.70">
    <property type="entry name" value="Aldolase class I"/>
    <property type="match status" value="2"/>
</dbReference>
<evidence type="ECO:0000256" key="8">
    <source>
        <dbReference type="ARBA" id="ARBA00023002"/>
    </source>
</evidence>
<dbReference type="SUPFAM" id="SSF53901">
    <property type="entry name" value="Thiolase-like"/>
    <property type="match status" value="2"/>
</dbReference>
<dbReference type="Gene3D" id="1.20.1050.120">
    <property type="match status" value="1"/>
</dbReference>
<dbReference type="InterPro" id="IPR041099">
    <property type="entry name" value="FAS1_N"/>
</dbReference>
<dbReference type="GO" id="GO:0004312">
    <property type="term" value="F:fatty acid synthase activity"/>
    <property type="evidence" value="ECO:0007669"/>
    <property type="project" value="InterPro"/>
</dbReference>
<dbReference type="InterPro" id="IPR032088">
    <property type="entry name" value="SAT"/>
</dbReference>
<dbReference type="InterPro" id="IPR018201">
    <property type="entry name" value="Ketoacyl_synth_AS"/>
</dbReference>
<evidence type="ECO:0000256" key="9">
    <source>
        <dbReference type="ARBA" id="ARBA00048237"/>
    </source>
</evidence>
<dbReference type="GO" id="GO:0004316">
    <property type="term" value="F:3-oxoacyl-[acyl-carrier-protein] reductase (NADPH) activity"/>
    <property type="evidence" value="ECO:0007669"/>
    <property type="project" value="UniProtKB-EC"/>
</dbReference>
<dbReference type="InterPro" id="IPR016035">
    <property type="entry name" value="Acyl_Trfase/lysoPLipase"/>
</dbReference>
<dbReference type="InterPro" id="IPR047224">
    <property type="entry name" value="FAS_alpha_su_C"/>
</dbReference>
<keyword evidence="8" id="KW-0560">Oxidoreductase</keyword>
<dbReference type="GO" id="GO:0016787">
    <property type="term" value="F:hydrolase activity"/>
    <property type="evidence" value="ECO:0007669"/>
    <property type="project" value="UniProtKB-KW"/>
</dbReference>
<sequence>MNSLKIEDSQLNLVETRKVSNEYLTADYSEVRLYRGLCKAYIRCSDYNRMSDLINNFAVSKNVDLISIDTPDFSTEVEIFFNFLDFLLAKIKSSETKNFATILETLVNQLTTDYLNNEDIHIAIQVLPSIEIKKFAINTFYRSRIAINSKSYNIADFDDNLNNSALFKAVKEKKASLVGIFGGQGIKKDYFDEIIDLYDIYKPLISDYVKAMSNNLTELYSTFEKDIFLPQGFNIIDWIENPSQRPDNKYLIQAPFSSPLLCLLQLMQLYVLFKTMRITPAAFISNFSAFTGHSQGLVTAIALSSSDSEESFISNSKLAIHILLVIGVKSQITFPIESINPDIVKDAILNFEDIPSPMLHVTGLKKIELEKIIQKTNKLLPKDNQVHISINNGYANMIVSGPANSLYSLSKSLRALKEGGDTDQTRIPFSMRKKNITNEFLPVTLPYHSVYLEETADKILNYLEMNNLKFDSNNLLAKVQSNNFNINLQEIIDLNKEIVYSICKIPMNWGTGVRMIYASLIENSIIKDIGIKADLFKVESESVKYAVDWAKEFGPQLVRSKYDYNKIIIDTKMSRLLGKPPVMVAGMTPSTVSPEFVSAVLNAGYHVELAGGGYYDKSTLRAAIDKINNSVDPGNNISLNVVYLNVKMASTQIPLIQILRKENKPVDGLTISAGVPSIEACTEIIKGLKDVGIKHISFKPGSSAAIRQVTRIAGQNPDMPIMLQWTGGRGGGHHSFEDLHQPILETYSEIRNQKNIILVLGSGIGGAEDSVPYITGEWSLFYEKSRMPFDGILLGSRMMVAKECTTSDEAKELIVSTPGTSDKNWEKSYKGPIGGVVTVISELEQPIHMIATRGVMLWKEFDEKIFSLPTQKLEDYLVKNRDYIIKRLNSDFQKVWFGKSKDGKPVDLTEMTYSEVVYRLIELMYIKPKNKWIDVTLRNMLGDFLRRIDERFSKNEHGMLLQSYDQIENPYAVSKRILDTYPESYEQVIIIEDKDYFLELCAMPERKPAPFVPILDKNFKIWFKRDSLWQSENISAVVDQDVGRVCILQGPVAAQYSTEANEPAKKILDDITSGLIDKIVEKFYNGDKSKIPVVEYLDQFVSTKPSSYKKQFLYTTSDNTCVFKTNNSTPLISLDDWIETIAGDKTTWLKAFLTVSYIVSDGKIISNNIKPVFKQRENQTITLKYSNDGLPIGFFIKTNKQYDDIEVHYDSKTKIIKYIMNFNKVGTIVPIELYYRYQPSTPYALIHEVTIDRNLRVFEFYKKLWISNPSTLKQVKINGLEYVAQDGIRVSKEEVARFCQVIGNSNPKYVQLEKKGPLVIPMDYIIKIAWDAMMDNSMGIIYGNMLEIVHFSNKVESLVENNMLTTDDEFYVTSRIKSQINQYNGKFVTVEAYIIKEDVKYYRLITSYVFRGHYSDVENTFEEVDEPQMCIHLKSQSEIAALQSKEWFILEDTNCKLKINDELVFSLQSHYKFGQKKTYNSVKTSGNVLILSSNRSYKEIAKVDYTSGPSFGNPVIDYLKRCGSKHKEPNNFENMSYSMISNDDAHLATVQTHKSNMDYSIVSTDFNPIHTNPYFADFCGLPGMILHGMWTSANARKVIEVFAADNKPENIVFYDVTFLGMVLPGETLETKLYHEGMLEGKKIIRVESYKTSTGTKILEGIAHVAPPKTVYVFTGQGSQAQNMGMDLYKRSSMAAKVYNRANDHMYKKYGFSLLEILQNNPKEVTVSFGGKNGTQIRKNYMELTYESINKAGKAEILPLFPEITDFTTKYKFISPAGLINSTEFTQQLILLYEIVAFQDMVDHQLIPKNIMFAGHSLGEFCANYALAGVMGVEEMVELIFFRGLAMQYIVERDENGKSAYGMVAFNPLRVSPNFINEMYCTLIESISKICGGLIETVNYNVDNWQYVIAGESKLLSVFAKITDYFSLNKDIYLNFCNSIKDSDNPKIALEQSLNKIILEVLVTVEAEIKANNGFCELDRSNCTIPLPGIDVPFHSSYLMTGVSFIRQVSYKYFTLDSFDIEYFEGRYIPNIIGKPLELSKNYLKQVYDATQSPIIKEELENWDNDNTIDLQKRKKLGYKFMIEMIVYQFASAVQWIKTQDVLFEEFKFERLIEIGPSPILKGMAERTQKLKYKEFDNANLLNREFLCYSTNYDEIYYKKPQDLLAVSSIIASSQTQNAVKINPDSVSSVKIKKLEQKNTVAVEKEPVIVEPTEVSSNQSAAPESNSSAGELEDVNIPTSLIITSIISQKTRIKYSDISTSKSLKEIVNGKSALQNEIVGDLNKDLPGLLPERTEEIPLGELFDSIESNVNKLGPYSAVKVSRLIVSKMPVGMIMSKVLSILNNKYGLGPLRSDALLLVGTTMETDARIESESAVSQWLESVAQEYSKIVGISYKFSSGSGTNSNNGSSSTVVVNSEEFEKTQKEFKDMLNSQLNAISDYLGVEVAKEHDHKFETVLKESAKIQDSLDLWVKEHGEAYSDGIKPKFRVNRIRYFDSYWNWAQHLAEEIFYNILHGEYIKNERKFEDDILKLKNKASKRLIESLEYKEKLILEKRIYYLSQNKIAYDYIQNTFSKVILECKAGLNVNPKYLGINEFNGPFTTITNKGKIEYSEVSRNGIETKKDYISFIMNGISVPENSNLHKLGITTNQKSTPVPKDKIYKNSFEKCVDDVRSMVVPNRLPYMFMKNRIGSYNNYSYDPELTIQFVAALLDISENGLNLTGKTVLITGCGRNSIGLEILKGILMSGAKVIATTSSMSYNTAKMYEAIYKEYGSKSCTLRVVPFNQGSQTDINSLMDYIYDSPKNGGLESDIDVFIPFGAFSSYDREIADFDSEAELSHRIMLTNLIRMIGRIKFKKESAKIKYNPAQVLLPLSLNHGGFGGDGTYPESKIGLMTLFDRWYSENWDEYININGAVVGWSRGTSLMENHNNTAYELEKTGAITFQTRETAYGVLGLLHPVISQMSNFDPVYVDISGGFEFITDFSDLVTSAREALIEKSKIQKTIVSETSFDFNCVEGDNVERLYKTDKIYPKTLFKLPYPELLPYSELADKKYMYNMINLDTTIVITGFGEISSHGNATTRWELETEGKLSIQGCILLGWLMGLIEYFSGKLKDGSIYHGWIDSETKAPIEDRKIKVLYEKKILKDSGIRVIDPSINLGYTPDAKTFIREVLIEKDMRPIVTSKDEADNFILQNGNKVKVWKNNDESYSVQFLKGSSIFVPKASVFDGLISGQIPTGFDPERYGIPKDIHTRVDRLTLYTLIAVSEALMRAGIEDPYELYKFVHVSEVGISLGSSVGGAYSAQKIIRDRYLDIDVHNDVLQESFVSSMAGWVNLLLISSCGPIAIPSGACATAAVSIDVAVQNIISGKAKIMFAGGQDDFCEESSYEFYNMKATINGRKEIDDGRDPREMSRPFSSTRSGFMDSVEIGLPIFGVIAYSGTASDKAGRSFPAPGKGLISSAKQNNTGIMDPLFNIEFRKRQLENKRKTIRDWVEDELDLLKENTKALDVNIIKDVINSGRSYSAEGRDIIDRESKKNTFIESQIEFIIQEFNRQNAEALDYWSKDFWMSNPHISPLKGALSTYGLTIDDIDFCSCHGTSTRANDRNEGQILTSQFTHLKRTKGNVLPIVCQKGLTGHAKGGAASLAINGLLQSFITKIIPGNLSADNISEEFKEMDYFFNPSKSLKKEYIKAALLKSLGFGQIGAEILVVNADYLFAAIPKKTYEDYTLKVKKRYIKAEKYLYETLTGLRKQVLIKDSAPYTADLEEKVILNPSSRVEYDRISNTYKFNKTNQVPKKKLDTKSLDIIKSSLESSIKSKENVNDNQGVGVDIELITNINIENETFLERNFTVNEIEYCRNRPDPHSSFAGKWCAKESVIKAISSYNSKKSKDNLWKYGSAAPLKLIEIQATSVENGGNGVPIVLLHGEINEISKNIGIKTINVSISHTDGYAVSVANAS</sequence>
<dbReference type="GO" id="GO:0004315">
    <property type="term" value="F:3-oxoacyl-[acyl-carrier-protein] synthase activity"/>
    <property type="evidence" value="ECO:0007669"/>
    <property type="project" value="UniProtKB-EC"/>
</dbReference>
<dbReference type="Pfam" id="PF18314">
    <property type="entry name" value="FAS_I_H"/>
    <property type="match status" value="1"/>
</dbReference>
<dbReference type="InterPro" id="IPR037143">
    <property type="entry name" value="4-PPantetheinyl_Trfase_dom_sf"/>
</dbReference>
<dbReference type="Pfam" id="PF17828">
    <property type="entry name" value="FAS_N"/>
    <property type="match status" value="1"/>
</dbReference>
<dbReference type="Pfam" id="PF00109">
    <property type="entry name" value="ketoacyl-synt"/>
    <property type="match status" value="1"/>
</dbReference>
<dbReference type="Gene3D" id="3.30.1120.100">
    <property type="match status" value="1"/>
</dbReference>
<dbReference type="InterPro" id="IPR014043">
    <property type="entry name" value="Acyl_transferase_dom"/>
</dbReference>
<reference evidence="13 14" key="1">
    <citation type="journal article" date="2018" name="MBio">
        <title>Comparative Genomics Reveals the Core Gene Toolbox for the Fungus-Insect Symbiosis.</title>
        <authorList>
            <person name="Wang Y."/>
            <person name="Stata M."/>
            <person name="Wang W."/>
            <person name="Stajich J.E."/>
            <person name="White M.M."/>
            <person name="Moncalvo J.M."/>
        </authorList>
    </citation>
    <scope>NUCLEOTIDE SEQUENCE [LARGE SCALE GENOMIC DNA]</scope>
    <source>
        <strain evidence="13 14">SWE-8-4</strain>
    </source>
</reference>
<dbReference type="Gene3D" id="3.40.366.10">
    <property type="entry name" value="Malonyl-Coenzyme A Acyl Carrier Protein, domain 2"/>
    <property type="match status" value="3"/>
</dbReference>
<dbReference type="Pfam" id="PF13452">
    <property type="entry name" value="FAS1_DH_region"/>
    <property type="match status" value="1"/>
</dbReference>
<dbReference type="OrthoDB" id="4251012at2759"/>
<dbReference type="InterPro" id="IPR013565">
    <property type="entry name" value="Fas1/AflB-like_central"/>
</dbReference>
<evidence type="ECO:0000256" key="1">
    <source>
        <dbReference type="ARBA" id="ARBA00022450"/>
    </source>
</evidence>
<dbReference type="SUPFAM" id="SSF51412">
    <property type="entry name" value="Inosine monophosphate dehydrogenase (IMPDH)"/>
    <property type="match status" value="1"/>
</dbReference>
<dbReference type="PROSITE" id="PS52004">
    <property type="entry name" value="KS3_2"/>
    <property type="match status" value="1"/>
</dbReference>
<dbReference type="Proteomes" id="UP000245383">
    <property type="component" value="Unassembled WGS sequence"/>
</dbReference>
<comment type="catalytic activity">
    <reaction evidence="9">
        <text>acetyl-CoA + n malonyl-CoA + 2n NADPH + 4n H(+) = a long-chain-acyl-CoA + n CoA + n CO2 + 2n NADP(+).</text>
        <dbReference type="EC" id="2.3.1.86"/>
    </reaction>
</comment>
<dbReference type="Gene3D" id="3.30.70.2430">
    <property type="match status" value="1"/>
</dbReference>
<dbReference type="InterPro" id="IPR001227">
    <property type="entry name" value="Ac_transferase_dom_sf"/>
</dbReference>
<dbReference type="InterPro" id="IPR036291">
    <property type="entry name" value="NAD(P)-bd_dom_sf"/>
</dbReference>
<feature type="domain" description="Ketosynthase family 3 (KS3)" evidence="12">
    <location>
        <begin position="3144"/>
        <end position="3708"/>
    </location>
</feature>
<dbReference type="InterPro" id="IPR050830">
    <property type="entry name" value="Fungal_FAS"/>
</dbReference>
<keyword evidence="6" id="KW-0460">Magnesium</keyword>
<dbReference type="Pfam" id="PF18325">
    <property type="entry name" value="Fas_alpha_ACP"/>
    <property type="match status" value="1"/>
</dbReference>
<protein>
    <recommendedName>
        <fullName evidence="12">Ketosynthase family 3 (KS3) domain-containing protein</fullName>
    </recommendedName>
</protein>
<dbReference type="PANTHER" id="PTHR10982:SF21">
    <property type="entry name" value="FATTY ACID SYNTHASE SUBUNIT BETA"/>
    <property type="match status" value="1"/>
</dbReference>
<name>A0A2T9Y955_9FUNG</name>
<evidence type="ECO:0000256" key="3">
    <source>
        <dbReference type="ARBA" id="ARBA00022679"/>
    </source>
</evidence>
<dbReference type="PROSITE" id="PS00606">
    <property type="entry name" value="KS3_1"/>
    <property type="match status" value="1"/>
</dbReference>
<dbReference type="Gene3D" id="3.90.25.70">
    <property type="match status" value="1"/>
</dbReference>
<evidence type="ECO:0000256" key="5">
    <source>
        <dbReference type="ARBA" id="ARBA00022801"/>
    </source>
</evidence>
<dbReference type="PRINTS" id="PR01483">
    <property type="entry name" value="FASYNTHASE"/>
</dbReference>
<dbReference type="FunFam" id="3.20.20.70:FF:000078">
    <property type="entry name" value="Fatty acid synthase beta subunit dehydratase"/>
    <property type="match status" value="1"/>
</dbReference>
<dbReference type="EMBL" id="MBFR01000355">
    <property type="protein sequence ID" value="PVU88844.1"/>
    <property type="molecule type" value="Genomic_DNA"/>
</dbReference>
<evidence type="ECO:0000256" key="4">
    <source>
        <dbReference type="ARBA" id="ARBA00022723"/>
    </source>
</evidence>
<dbReference type="InterPro" id="IPR039569">
    <property type="entry name" value="FAS1-like_DH_region"/>
</dbReference>
<dbReference type="GO" id="GO:0008897">
    <property type="term" value="F:holo-[acyl-carrier-protein] synthase activity"/>
    <property type="evidence" value="ECO:0007669"/>
    <property type="project" value="InterPro"/>
</dbReference>
<dbReference type="Gene3D" id="3.30.70.2490">
    <property type="match status" value="1"/>
</dbReference>
<keyword evidence="5" id="KW-0378">Hydrolase</keyword>
<proteinExistence type="predicted"/>
<dbReference type="FunFam" id="3.40.366.10:FF:000006">
    <property type="entry name" value="Fatty acid synthase beta subunit dehydratase"/>
    <property type="match status" value="1"/>
</dbReference>
<dbReference type="SUPFAM" id="SSF56214">
    <property type="entry name" value="4'-phosphopantetheinyl transferase"/>
    <property type="match status" value="1"/>
</dbReference>
<dbReference type="FunFam" id="3.90.25.70:FF:000001">
    <property type="entry name" value="Fatty acid synthase subunit alpha"/>
    <property type="match status" value="1"/>
</dbReference>
<dbReference type="Gene3D" id="6.20.240.10">
    <property type="match status" value="1"/>
</dbReference>
<keyword evidence="1" id="KW-0596">Phosphopantetheine</keyword>
<dbReference type="NCBIfam" id="TIGR00556">
    <property type="entry name" value="pantethn_trn"/>
    <property type="match status" value="1"/>
</dbReference>
<dbReference type="STRING" id="133385.A0A2T9Y955"/>